<proteinExistence type="predicted"/>
<evidence type="ECO:0000313" key="1">
    <source>
        <dbReference type="EMBL" id="BDL42927.1"/>
    </source>
</evidence>
<name>A0ABN6QGS3_9BACT</name>
<accession>A0ABN6QGS3</accession>
<protein>
    <submittedName>
        <fullName evidence="1">Uncharacterized protein</fullName>
    </submittedName>
</protein>
<organism evidence="1 2">
    <name type="scientific">Akkermansia biwaensis</name>
    <dbReference type="NCBI Taxonomy" id="2946555"/>
    <lineage>
        <taxon>Bacteria</taxon>
        <taxon>Pseudomonadati</taxon>
        <taxon>Verrucomicrobiota</taxon>
        <taxon>Verrucomicrobiia</taxon>
        <taxon>Verrucomicrobiales</taxon>
        <taxon>Akkermansiaceae</taxon>
        <taxon>Akkermansia</taxon>
    </lineage>
</organism>
<gene>
    <name evidence="1" type="ORF">Abiwalacus_05010</name>
</gene>
<keyword evidence="2" id="KW-1185">Reference proteome</keyword>
<sequence>MAVRVLPDLRPFSGLLFRRFVLPGAAGRVWPGLRVCCRCRPVLHCFRLPGVRRGGNSVRRRGGCWVLDSG</sequence>
<evidence type="ECO:0000313" key="2">
    <source>
        <dbReference type="Proteomes" id="UP001062263"/>
    </source>
</evidence>
<dbReference type="EMBL" id="AP025943">
    <property type="protein sequence ID" value="BDL42927.1"/>
    <property type="molecule type" value="Genomic_DNA"/>
</dbReference>
<dbReference type="Proteomes" id="UP001062263">
    <property type="component" value="Chromosome"/>
</dbReference>
<reference evidence="1" key="1">
    <citation type="submission" date="2022-06" db="EMBL/GenBank/DDBJ databases">
        <title>Akkermansia biwalacus sp. nov., an anaerobic mucin-degrading bacterium isolated from human intestine.</title>
        <authorList>
            <person name="Kobayashi Y."/>
            <person name="Inoue S."/>
            <person name="Kawahara T."/>
            <person name="Kohda N."/>
        </authorList>
    </citation>
    <scope>NUCLEOTIDE SEQUENCE</scope>
    <source>
        <strain evidence="1">WON2089</strain>
    </source>
</reference>